<dbReference type="InterPro" id="IPR036397">
    <property type="entry name" value="RNaseH_sf"/>
</dbReference>
<gene>
    <name evidence="1" type="ORF">TNIN_472711</name>
</gene>
<evidence type="ECO:0000313" key="2">
    <source>
        <dbReference type="Proteomes" id="UP000886998"/>
    </source>
</evidence>
<organism evidence="1 2">
    <name type="scientific">Trichonephila inaurata madagascariensis</name>
    <dbReference type="NCBI Taxonomy" id="2747483"/>
    <lineage>
        <taxon>Eukaryota</taxon>
        <taxon>Metazoa</taxon>
        <taxon>Ecdysozoa</taxon>
        <taxon>Arthropoda</taxon>
        <taxon>Chelicerata</taxon>
        <taxon>Arachnida</taxon>
        <taxon>Araneae</taxon>
        <taxon>Araneomorphae</taxon>
        <taxon>Entelegynae</taxon>
        <taxon>Araneoidea</taxon>
        <taxon>Nephilidae</taxon>
        <taxon>Trichonephila</taxon>
        <taxon>Trichonephila inaurata</taxon>
    </lineage>
</organism>
<dbReference type="GO" id="GO:0003676">
    <property type="term" value="F:nucleic acid binding"/>
    <property type="evidence" value="ECO:0007669"/>
    <property type="project" value="InterPro"/>
</dbReference>
<keyword evidence="2" id="KW-1185">Reference proteome</keyword>
<accession>A0A8X6MA95</accession>
<dbReference type="AlphaFoldDB" id="A0A8X6MA95"/>
<proteinExistence type="predicted"/>
<evidence type="ECO:0000313" key="1">
    <source>
        <dbReference type="EMBL" id="GFS38917.1"/>
    </source>
</evidence>
<name>A0A8X6MA95_9ARAC</name>
<sequence length="83" mass="9342">MDCGRVETSSVTNQDLAFSDWIIGSGYGAWLKYDVPTMNFNGGVMLWRYFSRYGQEPMVTISGTLNGEVCCNILDNHVLPVLW</sequence>
<dbReference type="EMBL" id="BMAV01025155">
    <property type="protein sequence ID" value="GFS38917.1"/>
    <property type="molecule type" value="Genomic_DNA"/>
</dbReference>
<reference evidence="1" key="1">
    <citation type="submission" date="2020-08" db="EMBL/GenBank/DDBJ databases">
        <title>Multicomponent nature underlies the extraordinary mechanical properties of spider dragline silk.</title>
        <authorList>
            <person name="Kono N."/>
            <person name="Nakamura H."/>
            <person name="Mori M."/>
            <person name="Yoshida Y."/>
            <person name="Ohtoshi R."/>
            <person name="Malay A.D."/>
            <person name="Moran D.A.P."/>
            <person name="Tomita M."/>
            <person name="Numata K."/>
            <person name="Arakawa K."/>
        </authorList>
    </citation>
    <scope>NUCLEOTIDE SEQUENCE</scope>
</reference>
<dbReference type="Proteomes" id="UP000886998">
    <property type="component" value="Unassembled WGS sequence"/>
</dbReference>
<protein>
    <submittedName>
        <fullName evidence="1">Uncharacterized protein</fullName>
    </submittedName>
</protein>
<comment type="caution">
    <text evidence="1">The sequence shown here is derived from an EMBL/GenBank/DDBJ whole genome shotgun (WGS) entry which is preliminary data.</text>
</comment>
<dbReference type="Gene3D" id="3.30.420.10">
    <property type="entry name" value="Ribonuclease H-like superfamily/Ribonuclease H"/>
    <property type="match status" value="1"/>
</dbReference>